<dbReference type="Proteomes" id="UP001266099">
    <property type="component" value="Unassembled WGS sequence"/>
</dbReference>
<evidence type="ECO:0000256" key="3">
    <source>
        <dbReference type="ARBA" id="ARBA00004931"/>
    </source>
</evidence>
<dbReference type="GO" id="GO:0004084">
    <property type="term" value="F:branched-chain-amino-acid transaminase activity"/>
    <property type="evidence" value="ECO:0007669"/>
    <property type="project" value="UniProtKB-EC"/>
</dbReference>
<evidence type="ECO:0000313" key="15">
    <source>
        <dbReference type="EMBL" id="MDR6939187.1"/>
    </source>
</evidence>
<protein>
    <recommendedName>
        <fullName evidence="6">branched-chain-amino-acid transaminase</fullName>
        <ecNumber evidence="6">2.6.1.42</ecNumber>
    </recommendedName>
</protein>
<comment type="pathway">
    <text evidence="4">Amino-acid biosynthesis; L-leucine biosynthesis; L-leucine from 3-methyl-2-oxobutanoate: step 4/4.</text>
</comment>
<comment type="pathway">
    <text evidence="2">Amino-acid biosynthesis; L-isoleucine biosynthesis; L-isoleucine from 2-oxobutanoate: step 4/4.</text>
</comment>
<dbReference type="PANTHER" id="PTHR11825">
    <property type="entry name" value="SUBGROUP IIII AMINOTRANSFERASE"/>
    <property type="match status" value="1"/>
</dbReference>
<accession>A0ABU1T1D3</accession>
<evidence type="ECO:0000256" key="1">
    <source>
        <dbReference type="ARBA" id="ARBA00001933"/>
    </source>
</evidence>
<dbReference type="InterPro" id="IPR043131">
    <property type="entry name" value="BCAT-like_N"/>
</dbReference>
<comment type="caution">
    <text evidence="15">The sequence shown here is derived from an EMBL/GenBank/DDBJ whole genome shotgun (WGS) entry which is preliminary data.</text>
</comment>
<evidence type="ECO:0000256" key="2">
    <source>
        <dbReference type="ARBA" id="ARBA00004824"/>
    </source>
</evidence>
<evidence type="ECO:0000256" key="5">
    <source>
        <dbReference type="ARBA" id="ARBA00009320"/>
    </source>
</evidence>
<reference evidence="15 16" key="1">
    <citation type="submission" date="2023-07" db="EMBL/GenBank/DDBJ databases">
        <title>Sequencing the genomes of 1000 actinobacteria strains.</title>
        <authorList>
            <person name="Klenk H.-P."/>
        </authorList>
    </citation>
    <scope>NUCLEOTIDE SEQUENCE [LARGE SCALE GENOMIC DNA]</scope>
    <source>
        <strain evidence="15 16">DSM 15539</strain>
    </source>
</reference>
<keyword evidence="10" id="KW-0663">Pyridoxal phosphate</keyword>
<dbReference type="Gene3D" id="3.20.10.10">
    <property type="entry name" value="D-amino Acid Aminotransferase, subunit A, domain 2"/>
    <property type="match status" value="1"/>
</dbReference>
<evidence type="ECO:0000256" key="4">
    <source>
        <dbReference type="ARBA" id="ARBA00005072"/>
    </source>
</evidence>
<comment type="catalytic activity">
    <reaction evidence="14">
        <text>L-leucine + 2-oxoglutarate = 4-methyl-2-oxopentanoate + L-glutamate</text>
        <dbReference type="Rhea" id="RHEA:18321"/>
        <dbReference type="ChEBI" id="CHEBI:16810"/>
        <dbReference type="ChEBI" id="CHEBI:17865"/>
        <dbReference type="ChEBI" id="CHEBI:29985"/>
        <dbReference type="ChEBI" id="CHEBI:57427"/>
        <dbReference type="EC" id="2.6.1.42"/>
    </reaction>
</comment>
<sequence length="383" mass="41809">MVRHLTELEKLAGAPLPAASEIADIFRRDDTAKLKSAAEYERIMRDLAFGVDFTDHMARAVWTVEEGWAQKEITQYAPLSLDPAAAVLHYGQEVFEGIKAYRHADGSVWTFRPAYNAARLNMSNRRLAIPELPVEDFLASLVGLIRADQKWVPEGAGASLYLRPFIIATEAFLGVRAAKRYDYLVIASPSGPYFKNGFEPINVWVDREYHRAGPGGMGNVKTGGNYAASLLPKVVAHENGYDEVLFMDAATNTYLDELGGMNVFVVKADGSVATPELTGNILPGGTRASIIELLTDIGVEVREERIALTQLLAQISAGEVVEMFACGTAAVVTPIGSLTGTDFSVEVPSGELTRRIHDEITAIQTGKQPDRFGWLYQLAGSDR</sequence>
<evidence type="ECO:0000256" key="7">
    <source>
        <dbReference type="ARBA" id="ARBA00022576"/>
    </source>
</evidence>
<dbReference type="RefSeq" id="WP_309955672.1">
    <property type="nucleotide sequence ID" value="NZ_JAVDUJ010000001.1"/>
</dbReference>
<evidence type="ECO:0000256" key="13">
    <source>
        <dbReference type="ARBA" id="ARBA00048798"/>
    </source>
</evidence>
<name>A0ABU1T1D3_9ACTO</name>
<dbReference type="Gene3D" id="3.30.470.10">
    <property type="match status" value="1"/>
</dbReference>
<evidence type="ECO:0000256" key="10">
    <source>
        <dbReference type="ARBA" id="ARBA00022898"/>
    </source>
</evidence>
<dbReference type="EMBL" id="JAVDUJ010000001">
    <property type="protein sequence ID" value="MDR6939187.1"/>
    <property type="molecule type" value="Genomic_DNA"/>
</dbReference>
<dbReference type="CDD" id="cd01557">
    <property type="entry name" value="BCAT_beta_family"/>
    <property type="match status" value="1"/>
</dbReference>
<evidence type="ECO:0000256" key="9">
    <source>
        <dbReference type="ARBA" id="ARBA00022679"/>
    </source>
</evidence>
<gene>
    <name evidence="15" type="ORF">J2S36_000730</name>
</gene>
<keyword evidence="16" id="KW-1185">Reference proteome</keyword>
<evidence type="ECO:0000256" key="12">
    <source>
        <dbReference type="ARBA" id="ARBA00048212"/>
    </source>
</evidence>
<keyword evidence="9 15" id="KW-0808">Transferase</keyword>
<comment type="cofactor">
    <cofactor evidence="1">
        <name>pyridoxal 5'-phosphate</name>
        <dbReference type="ChEBI" id="CHEBI:597326"/>
    </cofactor>
</comment>
<evidence type="ECO:0000256" key="11">
    <source>
        <dbReference type="ARBA" id="ARBA00023304"/>
    </source>
</evidence>
<dbReference type="InterPro" id="IPR005786">
    <property type="entry name" value="B_amino_transII"/>
</dbReference>
<evidence type="ECO:0000313" key="16">
    <source>
        <dbReference type="Proteomes" id="UP001266099"/>
    </source>
</evidence>
<keyword evidence="8" id="KW-0028">Amino-acid biosynthesis</keyword>
<evidence type="ECO:0000256" key="6">
    <source>
        <dbReference type="ARBA" id="ARBA00013053"/>
    </source>
</evidence>
<dbReference type="NCBIfam" id="TIGR01123">
    <property type="entry name" value="ilvE_II"/>
    <property type="match status" value="1"/>
</dbReference>
<dbReference type="InterPro" id="IPR036038">
    <property type="entry name" value="Aminotransferase-like"/>
</dbReference>
<dbReference type="InterPro" id="IPR043132">
    <property type="entry name" value="BCAT-like_C"/>
</dbReference>
<dbReference type="SUPFAM" id="SSF56752">
    <property type="entry name" value="D-aminoacid aminotransferase-like PLP-dependent enzymes"/>
    <property type="match status" value="1"/>
</dbReference>
<keyword evidence="7 15" id="KW-0032">Aminotransferase</keyword>
<dbReference type="Pfam" id="PF01063">
    <property type="entry name" value="Aminotran_4"/>
    <property type="match status" value="1"/>
</dbReference>
<dbReference type="InterPro" id="IPR033939">
    <property type="entry name" value="BCAT_family"/>
</dbReference>
<dbReference type="PANTHER" id="PTHR11825:SF44">
    <property type="entry name" value="BRANCHED-CHAIN-AMINO-ACID AMINOTRANSFERASE"/>
    <property type="match status" value="1"/>
</dbReference>
<evidence type="ECO:0000256" key="14">
    <source>
        <dbReference type="ARBA" id="ARBA00049229"/>
    </source>
</evidence>
<comment type="similarity">
    <text evidence="5">Belongs to the class-IV pyridoxal-phosphate-dependent aminotransferase family.</text>
</comment>
<dbReference type="InterPro" id="IPR001544">
    <property type="entry name" value="Aminotrans_IV"/>
</dbReference>
<evidence type="ECO:0000256" key="8">
    <source>
        <dbReference type="ARBA" id="ARBA00022605"/>
    </source>
</evidence>
<keyword evidence="11" id="KW-0100">Branched-chain amino acid biosynthesis</keyword>
<comment type="catalytic activity">
    <reaction evidence="13">
        <text>L-isoleucine + 2-oxoglutarate = (S)-3-methyl-2-oxopentanoate + L-glutamate</text>
        <dbReference type="Rhea" id="RHEA:24801"/>
        <dbReference type="ChEBI" id="CHEBI:16810"/>
        <dbReference type="ChEBI" id="CHEBI:29985"/>
        <dbReference type="ChEBI" id="CHEBI:35146"/>
        <dbReference type="ChEBI" id="CHEBI:58045"/>
        <dbReference type="EC" id="2.6.1.42"/>
    </reaction>
</comment>
<dbReference type="PIRSF" id="PIRSF006468">
    <property type="entry name" value="BCAT1"/>
    <property type="match status" value="1"/>
</dbReference>
<dbReference type="EC" id="2.6.1.42" evidence="6"/>
<dbReference type="NCBIfam" id="NF009897">
    <property type="entry name" value="PRK13357.1"/>
    <property type="match status" value="1"/>
</dbReference>
<organism evidence="15 16">
    <name type="scientific">Arcanobacterium hippocoleae</name>
    <dbReference type="NCBI Taxonomy" id="149017"/>
    <lineage>
        <taxon>Bacteria</taxon>
        <taxon>Bacillati</taxon>
        <taxon>Actinomycetota</taxon>
        <taxon>Actinomycetes</taxon>
        <taxon>Actinomycetales</taxon>
        <taxon>Actinomycetaceae</taxon>
        <taxon>Arcanobacterium</taxon>
    </lineage>
</organism>
<proteinExistence type="inferred from homology"/>
<comment type="pathway">
    <text evidence="3">Amino-acid biosynthesis; L-valine biosynthesis; L-valine from pyruvate: step 4/4.</text>
</comment>
<comment type="catalytic activity">
    <reaction evidence="12">
        <text>L-valine + 2-oxoglutarate = 3-methyl-2-oxobutanoate + L-glutamate</text>
        <dbReference type="Rhea" id="RHEA:24813"/>
        <dbReference type="ChEBI" id="CHEBI:11851"/>
        <dbReference type="ChEBI" id="CHEBI:16810"/>
        <dbReference type="ChEBI" id="CHEBI:29985"/>
        <dbReference type="ChEBI" id="CHEBI:57762"/>
        <dbReference type="EC" id="2.6.1.42"/>
    </reaction>
</comment>